<organism evidence="1 2">
    <name type="scientific">Neisseria animaloris</name>
    <dbReference type="NCBI Taxonomy" id="326522"/>
    <lineage>
        <taxon>Bacteria</taxon>
        <taxon>Pseudomonadati</taxon>
        <taxon>Pseudomonadota</taxon>
        <taxon>Betaproteobacteria</taxon>
        <taxon>Neisseriales</taxon>
        <taxon>Neisseriaceae</taxon>
        <taxon>Neisseria</taxon>
    </lineage>
</organism>
<dbReference type="AlphaFoldDB" id="A0A448UBS4"/>
<name>A0A448UBS4_9NEIS</name>
<dbReference type="EMBL" id="LR134516">
    <property type="protein sequence ID" value="VEJ21343.1"/>
    <property type="molecule type" value="Genomic_DNA"/>
</dbReference>
<evidence type="ECO:0000313" key="2">
    <source>
        <dbReference type="Proteomes" id="UP000268229"/>
    </source>
</evidence>
<reference evidence="1 2" key="1">
    <citation type="submission" date="2018-12" db="EMBL/GenBank/DDBJ databases">
        <authorList>
            <consortium name="Pathogen Informatics"/>
        </authorList>
    </citation>
    <scope>NUCLEOTIDE SEQUENCE [LARGE SCALE GENOMIC DNA]</scope>
    <source>
        <strain evidence="1 2">NCTC12227</strain>
    </source>
</reference>
<protein>
    <submittedName>
        <fullName evidence="1">Uncharacterized protein</fullName>
    </submittedName>
</protein>
<sequence length="55" mass="6220">MYLIIFLFYAKQFFIKENASLKESVKRGGVIPMGGLAGALKSTCYVKNLCLMKRK</sequence>
<proteinExistence type="predicted"/>
<dbReference type="KEGG" id="nani:NCTC12227_01073"/>
<gene>
    <name evidence="1" type="ORF">NCTC12227_01073</name>
</gene>
<dbReference type="Proteomes" id="UP000268229">
    <property type="component" value="Chromosome"/>
</dbReference>
<keyword evidence="2" id="KW-1185">Reference proteome</keyword>
<evidence type="ECO:0000313" key="1">
    <source>
        <dbReference type="EMBL" id="VEJ21343.1"/>
    </source>
</evidence>
<accession>A0A448UBS4</accession>